<comment type="caution">
    <text evidence="2">The sequence shown here is derived from an EMBL/GenBank/DDBJ whole genome shotgun (WGS) entry which is preliminary data.</text>
</comment>
<name>A0A8S0SFZ7_OLEEU</name>
<feature type="signal peptide" evidence="1">
    <location>
        <begin position="1"/>
        <end position="17"/>
    </location>
</feature>
<evidence type="ECO:0000313" key="3">
    <source>
        <dbReference type="Proteomes" id="UP000594638"/>
    </source>
</evidence>
<organism evidence="2 3">
    <name type="scientific">Olea europaea subsp. europaea</name>
    <dbReference type="NCBI Taxonomy" id="158383"/>
    <lineage>
        <taxon>Eukaryota</taxon>
        <taxon>Viridiplantae</taxon>
        <taxon>Streptophyta</taxon>
        <taxon>Embryophyta</taxon>
        <taxon>Tracheophyta</taxon>
        <taxon>Spermatophyta</taxon>
        <taxon>Magnoliopsida</taxon>
        <taxon>eudicotyledons</taxon>
        <taxon>Gunneridae</taxon>
        <taxon>Pentapetalae</taxon>
        <taxon>asterids</taxon>
        <taxon>lamiids</taxon>
        <taxon>Lamiales</taxon>
        <taxon>Oleaceae</taxon>
        <taxon>Oleeae</taxon>
        <taxon>Olea</taxon>
    </lineage>
</organism>
<gene>
    <name evidence="2" type="ORF">OLEA9_A067549</name>
</gene>
<feature type="chain" id="PRO_5035898685" description="Secreted protein" evidence="1">
    <location>
        <begin position="18"/>
        <end position="100"/>
    </location>
</feature>
<dbReference type="Gramene" id="OE9A067549T1">
    <property type="protein sequence ID" value="OE9A067549C1"/>
    <property type="gene ID" value="OE9A067549"/>
</dbReference>
<dbReference type="EMBL" id="CACTIH010004549">
    <property type="protein sequence ID" value="CAA2990997.1"/>
    <property type="molecule type" value="Genomic_DNA"/>
</dbReference>
<protein>
    <recommendedName>
        <fullName evidence="4">Secreted protein</fullName>
    </recommendedName>
</protein>
<keyword evidence="1" id="KW-0732">Signal</keyword>
<keyword evidence="3" id="KW-1185">Reference proteome</keyword>
<evidence type="ECO:0000313" key="2">
    <source>
        <dbReference type="EMBL" id="CAA2990997.1"/>
    </source>
</evidence>
<accession>A0A8S0SFZ7</accession>
<dbReference type="Proteomes" id="UP000594638">
    <property type="component" value="Unassembled WGS sequence"/>
</dbReference>
<proteinExistence type="predicted"/>
<reference evidence="2 3" key="1">
    <citation type="submission" date="2019-12" db="EMBL/GenBank/DDBJ databases">
        <authorList>
            <person name="Alioto T."/>
            <person name="Alioto T."/>
            <person name="Gomez Garrido J."/>
        </authorList>
    </citation>
    <scope>NUCLEOTIDE SEQUENCE [LARGE SCALE GENOMIC DNA]</scope>
</reference>
<dbReference type="AlphaFoldDB" id="A0A8S0SFZ7"/>
<evidence type="ECO:0000256" key="1">
    <source>
        <dbReference type="SAM" id="SignalP"/>
    </source>
</evidence>
<sequence>MLFIHGPLFALPESALAAAAAAGDGLMIRADRAPSVRAVRSRNIEHEQKQKRAAAAAARGMAGKKGAFEMAALISAARSLVHVFVFARRDTRTLARAGSL</sequence>
<evidence type="ECO:0008006" key="4">
    <source>
        <dbReference type="Google" id="ProtNLM"/>
    </source>
</evidence>